<keyword evidence="1" id="KW-0472">Membrane</keyword>
<keyword evidence="1" id="KW-1133">Transmembrane helix</keyword>
<feature type="transmembrane region" description="Helical" evidence="1">
    <location>
        <begin position="112"/>
        <end position="132"/>
    </location>
</feature>
<gene>
    <name evidence="2" type="ORF">EKO23_21660</name>
</gene>
<feature type="transmembrane region" description="Helical" evidence="1">
    <location>
        <begin position="12"/>
        <end position="31"/>
    </location>
</feature>
<proteinExistence type="predicted"/>
<name>A0A4Q4Z6B4_9ACTN</name>
<keyword evidence="3" id="KW-1185">Reference proteome</keyword>
<dbReference type="Proteomes" id="UP000295198">
    <property type="component" value="Unassembled WGS sequence"/>
</dbReference>
<feature type="transmembrane region" description="Helical" evidence="1">
    <location>
        <begin position="144"/>
        <end position="164"/>
    </location>
</feature>
<feature type="transmembrane region" description="Helical" evidence="1">
    <location>
        <begin position="37"/>
        <end position="70"/>
    </location>
</feature>
<accession>A0A4Q4Z6B4</accession>
<organism evidence="2 3">
    <name type="scientific">Nocardioides guangzhouensis</name>
    <dbReference type="NCBI Taxonomy" id="2497878"/>
    <lineage>
        <taxon>Bacteria</taxon>
        <taxon>Bacillati</taxon>
        <taxon>Actinomycetota</taxon>
        <taxon>Actinomycetes</taxon>
        <taxon>Propionibacteriales</taxon>
        <taxon>Nocardioidaceae</taxon>
        <taxon>Nocardioides</taxon>
    </lineage>
</organism>
<evidence type="ECO:0000313" key="2">
    <source>
        <dbReference type="EMBL" id="RYP82484.1"/>
    </source>
</evidence>
<evidence type="ECO:0000313" key="3">
    <source>
        <dbReference type="Proteomes" id="UP000295198"/>
    </source>
</evidence>
<feature type="transmembrane region" description="Helical" evidence="1">
    <location>
        <begin position="82"/>
        <end position="100"/>
    </location>
</feature>
<keyword evidence="1" id="KW-0812">Transmembrane</keyword>
<protein>
    <submittedName>
        <fullName evidence="2">Uncharacterized protein</fullName>
    </submittedName>
</protein>
<dbReference type="RefSeq" id="WP_134720564.1">
    <property type="nucleotide sequence ID" value="NZ_SDKM01000046.1"/>
</dbReference>
<sequence>MTPRWTPGQWALRAVMALAPLLAVVASVPAGASLRGWFLVLLVVLGAVYALFPASLAGIGVLALPLAWWVAVPDDPLHPMSMVAAAALLVAHVAGLVAGLGPDRLPVDPALLWRWVGRSALVLSAAPVVWLVADAMAEQPEQPWIWVAGVGAAALGAVVAGMRFGTSPAGSDALAKARLDVTNG</sequence>
<evidence type="ECO:0000256" key="1">
    <source>
        <dbReference type="SAM" id="Phobius"/>
    </source>
</evidence>
<reference evidence="2 3" key="1">
    <citation type="submission" date="2019-01" db="EMBL/GenBank/DDBJ databases">
        <title>Nocardioides guangzhouensis sp. nov., an actinobacterium isolated from soil.</title>
        <authorList>
            <person name="Fu Y."/>
            <person name="Cai Y."/>
            <person name="Lin Z."/>
            <person name="Chen P."/>
        </authorList>
    </citation>
    <scope>NUCLEOTIDE SEQUENCE [LARGE SCALE GENOMIC DNA]</scope>
    <source>
        <strain evidence="2 3">130</strain>
    </source>
</reference>
<dbReference type="AlphaFoldDB" id="A0A4Q4Z6B4"/>
<dbReference type="EMBL" id="SDKM01000046">
    <property type="protein sequence ID" value="RYP82484.1"/>
    <property type="molecule type" value="Genomic_DNA"/>
</dbReference>
<comment type="caution">
    <text evidence="2">The sequence shown here is derived from an EMBL/GenBank/DDBJ whole genome shotgun (WGS) entry which is preliminary data.</text>
</comment>